<keyword evidence="2" id="KW-0472">Membrane</keyword>
<keyword evidence="2" id="KW-1133">Transmembrane helix</keyword>
<dbReference type="PANTHER" id="PTHR34385">
    <property type="entry name" value="D-ALANYL-D-ALANINE CARBOXYPEPTIDASE"/>
    <property type="match status" value="1"/>
</dbReference>
<feature type="region of interest" description="Disordered" evidence="1">
    <location>
        <begin position="48"/>
        <end position="113"/>
    </location>
</feature>
<dbReference type="SUPFAM" id="SSF55166">
    <property type="entry name" value="Hedgehog/DD-peptidase"/>
    <property type="match status" value="1"/>
</dbReference>
<dbReference type="InterPro" id="IPR009045">
    <property type="entry name" value="Zn_M74/Hedgehog-like"/>
</dbReference>
<evidence type="ECO:0000313" key="4">
    <source>
        <dbReference type="EMBL" id="KGR75517.1"/>
    </source>
</evidence>
<accession>A0A0A3IL08</accession>
<dbReference type="Proteomes" id="UP000030408">
    <property type="component" value="Unassembled WGS sequence"/>
</dbReference>
<protein>
    <submittedName>
        <fullName evidence="4">D-alanyl-D-alanine carboxypeptidase</fullName>
    </submittedName>
</protein>
<keyword evidence="4" id="KW-0378">Hydrolase</keyword>
<dbReference type="InterPro" id="IPR003709">
    <property type="entry name" value="VanY-like_core_dom"/>
</dbReference>
<dbReference type="InterPro" id="IPR058193">
    <property type="entry name" value="VanY/YodJ_core_dom"/>
</dbReference>
<dbReference type="EMBL" id="JPVO01000050">
    <property type="protein sequence ID" value="KGR75517.1"/>
    <property type="molecule type" value="Genomic_DNA"/>
</dbReference>
<dbReference type="GO" id="GO:0004180">
    <property type="term" value="F:carboxypeptidase activity"/>
    <property type="evidence" value="ECO:0007669"/>
    <property type="project" value="UniProtKB-KW"/>
</dbReference>
<dbReference type="eggNOG" id="COG1876">
    <property type="taxonomic scope" value="Bacteria"/>
</dbReference>
<keyword evidence="2" id="KW-0812">Transmembrane</keyword>
<evidence type="ECO:0000256" key="1">
    <source>
        <dbReference type="SAM" id="MobiDB-lite"/>
    </source>
</evidence>
<comment type="caution">
    <text evidence="4">The sequence shown here is derived from an EMBL/GenBank/DDBJ whole genome shotgun (WGS) entry which is preliminary data.</text>
</comment>
<evidence type="ECO:0000259" key="3">
    <source>
        <dbReference type="Pfam" id="PF02557"/>
    </source>
</evidence>
<keyword evidence="4" id="KW-0645">Protease</keyword>
<organism evidence="4 5">
    <name type="scientific">Ureibacillus sinduriensis BLB-1 = JCM 15800</name>
    <dbReference type="NCBI Taxonomy" id="1384057"/>
    <lineage>
        <taxon>Bacteria</taxon>
        <taxon>Bacillati</taxon>
        <taxon>Bacillota</taxon>
        <taxon>Bacilli</taxon>
        <taxon>Bacillales</taxon>
        <taxon>Caryophanaceae</taxon>
        <taxon>Ureibacillus</taxon>
    </lineage>
</organism>
<feature type="compositionally biased region" description="Basic and acidic residues" evidence="1">
    <location>
        <begin position="59"/>
        <end position="71"/>
    </location>
</feature>
<dbReference type="Pfam" id="PF02557">
    <property type="entry name" value="VanY"/>
    <property type="match status" value="1"/>
</dbReference>
<evidence type="ECO:0000256" key="2">
    <source>
        <dbReference type="SAM" id="Phobius"/>
    </source>
</evidence>
<feature type="transmembrane region" description="Helical" evidence="2">
    <location>
        <begin position="17"/>
        <end position="38"/>
    </location>
</feature>
<dbReference type="AlphaFoldDB" id="A0A0A3IL08"/>
<proteinExistence type="predicted"/>
<dbReference type="RefSeq" id="WP_036200650.1">
    <property type="nucleotide sequence ID" value="NZ_JPVO01000050.1"/>
</dbReference>
<reference evidence="4 5" key="1">
    <citation type="submission" date="2014-02" db="EMBL/GenBank/DDBJ databases">
        <title>Draft genome sequence of Lysinibacillus sinduriensis JCM 15800.</title>
        <authorList>
            <person name="Zhang F."/>
            <person name="Wang G."/>
            <person name="Zhang L."/>
        </authorList>
    </citation>
    <scope>NUCLEOTIDE SEQUENCE [LARGE SCALE GENOMIC DNA]</scope>
    <source>
        <strain evidence="4 5">JCM 15800</strain>
    </source>
</reference>
<evidence type="ECO:0000313" key="5">
    <source>
        <dbReference type="Proteomes" id="UP000030408"/>
    </source>
</evidence>
<dbReference type="STRING" id="1384057.CD33_10265"/>
<dbReference type="CDD" id="cd14852">
    <property type="entry name" value="LD-carboxypeptidase"/>
    <property type="match status" value="1"/>
</dbReference>
<gene>
    <name evidence="4" type="ORF">CD33_10265</name>
</gene>
<name>A0A0A3IL08_9BACL</name>
<dbReference type="MEROPS" id="M15.024"/>
<dbReference type="GO" id="GO:0006508">
    <property type="term" value="P:proteolysis"/>
    <property type="evidence" value="ECO:0007669"/>
    <property type="project" value="InterPro"/>
</dbReference>
<keyword evidence="5" id="KW-1185">Reference proteome</keyword>
<dbReference type="Gene3D" id="3.30.1380.10">
    <property type="match status" value="1"/>
</dbReference>
<dbReference type="InterPro" id="IPR052179">
    <property type="entry name" value="DD-CPase-like"/>
</dbReference>
<feature type="domain" description="D-alanyl-D-alanine carboxypeptidase-like core" evidence="3">
    <location>
        <begin position="141"/>
        <end position="267"/>
    </location>
</feature>
<dbReference type="PANTHER" id="PTHR34385:SF1">
    <property type="entry name" value="PEPTIDOGLYCAN L-ALANYL-D-GLUTAMATE ENDOPEPTIDASE CWLK"/>
    <property type="match status" value="1"/>
</dbReference>
<sequence>MKRSTTYGNKKNGKKKYIWICVSVLIILAAAIMVFMYWKQNNLNIQHSEPSPTEVVEDENAKSDDTSKTEEMNPPANEETTDINGQQEKVDEFQEQPEKQPITNNGYIEGQPLPTEPTYVDGVLIANKKYPLPSTFAPGESKEARKAFEQMAADARNAGFELVAFSTYRSYEYQDTLYHNYVNRDGQENADRYSARPGYSEHQTGLAFDIGEKGKEDLWLTEEFGETEAGKWLVENANKYGFILRYPRGKEAITGYMYESWHFRYLGVDLASKVKQANVTLEEYLGIQ</sequence>
<keyword evidence="4" id="KW-0121">Carboxypeptidase</keyword>
<feature type="compositionally biased region" description="Basic and acidic residues" evidence="1">
    <location>
        <begin position="88"/>
        <end position="98"/>
    </location>
</feature>